<comment type="subcellular location">
    <subcellularLocation>
        <location evidence="2">Cell inner membrane</location>
        <topology evidence="2">Single-pass type I membrane protein</topology>
    </subcellularLocation>
</comment>
<dbReference type="Proteomes" id="UP000739565">
    <property type="component" value="Unassembled WGS sequence"/>
</dbReference>
<dbReference type="AlphaFoldDB" id="A0A953NAR9"/>
<protein>
    <recommendedName>
        <fullName evidence="1">Cell division protein ZipA</fullName>
    </recommendedName>
</protein>
<comment type="caution">
    <text evidence="5">The sequence shown here is derived from an EMBL/GenBank/DDBJ whole genome shotgun (WGS) entry which is preliminary data.</text>
</comment>
<reference evidence="5" key="1">
    <citation type="submission" date="2021-07" db="EMBL/GenBank/DDBJ databases">
        <title>New genus and species of the family Alcaligenaceae.</title>
        <authorList>
            <person name="Hahn M.W."/>
        </authorList>
    </citation>
    <scope>NUCLEOTIDE SEQUENCE</scope>
    <source>
        <strain evidence="5">LF4-65</strain>
    </source>
</reference>
<keyword evidence="1" id="KW-0131">Cell cycle</keyword>
<keyword evidence="2 3" id="KW-0812">Transmembrane</keyword>
<keyword evidence="3" id="KW-1133">Transmembrane helix</keyword>
<dbReference type="GO" id="GO:0090529">
    <property type="term" value="P:cell septum assembly"/>
    <property type="evidence" value="ECO:0007669"/>
    <property type="project" value="InterPro"/>
</dbReference>
<dbReference type="InterPro" id="IPR036765">
    <property type="entry name" value="ZipA_FtsZ-bd_C_sf"/>
</dbReference>
<evidence type="ECO:0000259" key="4">
    <source>
        <dbReference type="SMART" id="SM00771"/>
    </source>
</evidence>
<evidence type="ECO:0000313" key="5">
    <source>
        <dbReference type="EMBL" id="MBZ1351459.1"/>
    </source>
</evidence>
<proteinExistence type="inferred from homology"/>
<dbReference type="Gene3D" id="3.30.1400.10">
    <property type="entry name" value="ZipA, C-terminal FtsZ-binding domain"/>
    <property type="match status" value="1"/>
</dbReference>
<gene>
    <name evidence="5" type="ORF">KZZ10_12450</name>
</gene>
<dbReference type="Pfam" id="PF04354">
    <property type="entry name" value="ZipA_C"/>
    <property type="match status" value="1"/>
</dbReference>
<dbReference type="InterPro" id="IPR007449">
    <property type="entry name" value="ZipA_FtsZ-bd_C"/>
</dbReference>
<keyword evidence="2" id="KW-1003">Cell membrane</keyword>
<evidence type="ECO:0000256" key="3">
    <source>
        <dbReference type="SAM" id="Phobius"/>
    </source>
</evidence>
<dbReference type="EMBL" id="JAHXRI010000010">
    <property type="protein sequence ID" value="MBZ1351459.1"/>
    <property type="molecule type" value="Genomic_DNA"/>
</dbReference>
<dbReference type="RefSeq" id="WP_259661856.1">
    <property type="nucleotide sequence ID" value="NZ_JAHXRI010000010.1"/>
</dbReference>
<keyword evidence="2" id="KW-0997">Cell inner membrane</keyword>
<feature type="domain" description="ZipA C-terminal FtsZ-binding" evidence="4">
    <location>
        <begin position="209"/>
        <end position="331"/>
    </location>
</feature>
<evidence type="ECO:0000313" key="6">
    <source>
        <dbReference type="Proteomes" id="UP000739565"/>
    </source>
</evidence>
<dbReference type="SUPFAM" id="SSF64383">
    <property type="entry name" value="Cell-division protein ZipA, C-terminal domain"/>
    <property type="match status" value="1"/>
</dbReference>
<dbReference type="SMART" id="SM00771">
    <property type="entry name" value="ZipA_C"/>
    <property type="match status" value="1"/>
</dbReference>
<accession>A0A953NAR9</accession>
<comment type="function">
    <text evidence="1">Essential cell division protein that stabilizes the FtsZ protofilaments by cross-linking them and that serves as a cytoplasmic membrane anchor for the Z ring. Also required for the recruitment to the septal ring of downstream cell division proteins.</text>
</comment>
<feature type="transmembrane region" description="Helical" evidence="3">
    <location>
        <begin position="6"/>
        <end position="25"/>
    </location>
</feature>
<comment type="similarity">
    <text evidence="1">Belongs to the ZipA family.</text>
</comment>
<keyword evidence="2 3" id="KW-0472">Membrane</keyword>
<evidence type="ECO:0000256" key="2">
    <source>
        <dbReference type="RuleBase" id="RU003613"/>
    </source>
</evidence>
<keyword evidence="1" id="KW-0132">Cell division</keyword>
<evidence type="ECO:0000256" key="1">
    <source>
        <dbReference type="RuleBase" id="RU003612"/>
    </source>
</evidence>
<dbReference type="GO" id="GO:0005886">
    <property type="term" value="C:plasma membrane"/>
    <property type="evidence" value="ECO:0007669"/>
    <property type="project" value="UniProtKB-SubCell"/>
</dbReference>
<organism evidence="5 6">
    <name type="scientific">Zwartia hollandica</name>
    <dbReference type="NCBI Taxonomy" id="324606"/>
    <lineage>
        <taxon>Bacteria</taxon>
        <taxon>Pseudomonadati</taxon>
        <taxon>Pseudomonadota</taxon>
        <taxon>Betaproteobacteria</taxon>
        <taxon>Burkholderiales</taxon>
        <taxon>Alcaligenaceae</taxon>
        <taxon>Zwartia</taxon>
    </lineage>
</organism>
<keyword evidence="6" id="KW-1185">Reference proteome</keyword>
<name>A0A953NAR9_9BURK</name>
<sequence length="353" mass="38020">MSELQIYLIVIGLVVILLVLGFNWFQDRRVRQRMQAQMPVIEQDPLLTESGAIGDARREPGLGGFSAGGINVSERISASEHPDGLLDAQEPDPSTEIVIEIAFQGPMLGEDLLPLVHPLRTAGRKAVRIFAQDTEGQLHPAIDAGVSYDAVHLAVLLANRSGALSAIEWSQIWNRAQSLAEQLECSIEGPDQQKVLDLASRLDDMCAGLDTQVGLTLLMGANHPVSDVTNAAENMGFVPANGQLVWLGEYGLVCFSLARSDAESFDAGMAGVDRLSLLLDVPCSPADTRAFGKMVDVGFELARRVGAELVDDQGRPVQQGSDAVIDERLKTLYQQLEQAGLAAGSPRARRVFA</sequence>